<dbReference type="InterPro" id="IPR005379">
    <property type="entry name" value="FDM1-5/IDN2_XH"/>
</dbReference>
<proteinExistence type="predicted"/>
<reference evidence="3 4" key="1">
    <citation type="submission" date="2017-09" db="EMBL/GenBank/DDBJ databases">
        <title>WGS assembly of Aquilegia coerulea Goldsmith.</title>
        <authorList>
            <person name="Hodges S."/>
            <person name="Kramer E."/>
            <person name="Nordborg M."/>
            <person name="Tomkins J."/>
            <person name="Borevitz J."/>
            <person name="Derieg N."/>
            <person name="Yan J."/>
            <person name="Mihaltcheva S."/>
            <person name="Hayes R.D."/>
            <person name="Rokhsar D."/>
        </authorList>
    </citation>
    <scope>NUCLEOTIDE SEQUENCE [LARGE SCALE GENOMIC DNA]</scope>
    <source>
        <strain evidence="4">cv. Goldsmith</strain>
    </source>
</reference>
<dbReference type="GO" id="GO:0080188">
    <property type="term" value="P:gene silencing by siRNA-directed DNA methylation"/>
    <property type="evidence" value="ECO:0007669"/>
    <property type="project" value="InterPro"/>
</dbReference>
<feature type="coiled-coil region" evidence="1">
    <location>
        <begin position="47"/>
        <end position="236"/>
    </location>
</feature>
<dbReference type="PANTHER" id="PTHR21596:SF82">
    <property type="entry name" value="FACTOR OF DNA METHYLATION 5-LIKE"/>
    <property type="match status" value="1"/>
</dbReference>
<name>A0A2G5D704_AQUCA</name>
<dbReference type="STRING" id="218851.A0A2G5D704"/>
<dbReference type="EMBL" id="KZ305044">
    <property type="protein sequence ID" value="PIA38979.1"/>
    <property type="molecule type" value="Genomic_DNA"/>
</dbReference>
<accession>A0A2G5D704</accession>
<evidence type="ECO:0000259" key="2">
    <source>
        <dbReference type="Pfam" id="PF03469"/>
    </source>
</evidence>
<dbReference type="Proteomes" id="UP000230069">
    <property type="component" value="Unassembled WGS sequence"/>
</dbReference>
<feature type="domain" description="Factor of DNA methylation 1-5/IDN2" evidence="2">
    <location>
        <begin position="272"/>
        <end position="402"/>
    </location>
</feature>
<evidence type="ECO:0000313" key="3">
    <source>
        <dbReference type="EMBL" id="PIA38977.1"/>
    </source>
</evidence>
<protein>
    <recommendedName>
        <fullName evidence="2">Factor of DNA methylation 1-5/IDN2 domain-containing protein</fullName>
    </recommendedName>
</protein>
<dbReference type="OrthoDB" id="1892195at2759"/>
<organism evidence="3 4">
    <name type="scientific">Aquilegia coerulea</name>
    <name type="common">Rocky mountain columbine</name>
    <dbReference type="NCBI Taxonomy" id="218851"/>
    <lineage>
        <taxon>Eukaryota</taxon>
        <taxon>Viridiplantae</taxon>
        <taxon>Streptophyta</taxon>
        <taxon>Embryophyta</taxon>
        <taxon>Tracheophyta</taxon>
        <taxon>Spermatophyta</taxon>
        <taxon>Magnoliopsida</taxon>
        <taxon>Ranunculales</taxon>
        <taxon>Ranunculaceae</taxon>
        <taxon>Thalictroideae</taxon>
        <taxon>Aquilegia</taxon>
    </lineage>
</organism>
<dbReference type="EMBL" id="KZ305044">
    <property type="protein sequence ID" value="PIA38980.1"/>
    <property type="molecule type" value="Genomic_DNA"/>
</dbReference>
<keyword evidence="4" id="KW-1185">Reference proteome</keyword>
<evidence type="ECO:0000256" key="1">
    <source>
        <dbReference type="SAM" id="Coils"/>
    </source>
</evidence>
<dbReference type="Pfam" id="PF03469">
    <property type="entry name" value="XH"/>
    <property type="match status" value="1"/>
</dbReference>
<dbReference type="InterPro" id="IPR045177">
    <property type="entry name" value="FDM1-5/IDN2"/>
</dbReference>
<sequence>MEEELHDLLDIRRKLSEEIYFKNRLLEDSEIVCKQLSTHLKKVMSEKDELLQLINVKDQTMEEMNNKCSELSRDLDKAMDEKNELQQLIDLKDQMSEEMRNRCNELSVALNRAMDEKDELREEMRTMKCSTNNQSLRLCEEIEKLKYEVERQRKEFEEQDKDWQGKSLRLCEENEKLKYDLECQRKELEEQDKDWQGHEDQINLQKHYVTLAKNTLKKELETIEEKTEEVDYWEQQYQLLTVMLRKSNIELEEVRKALVDALGYNRRAIGIKRMGLLDEKPFREACSQKFPDAELDVKSVELCSFWQEQIESDWYPFKITSTNGNFHTREIDEEDEKLRKLKHEWGEKLYETVIRGLLEMTEYNASGRYPVPELWNFKEERKASLKEAIAHILQQLKTQKGKKRQRR</sequence>
<dbReference type="AlphaFoldDB" id="A0A2G5D704"/>
<gene>
    <name evidence="3" type="ORF">AQUCO_02700273v1</name>
</gene>
<dbReference type="EMBL" id="KZ305044">
    <property type="protein sequence ID" value="PIA38977.1"/>
    <property type="molecule type" value="Genomic_DNA"/>
</dbReference>
<evidence type="ECO:0000313" key="4">
    <source>
        <dbReference type="Proteomes" id="UP000230069"/>
    </source>
</evidence>
<keyword evidence="1" id="KW-0175">Coiled coil</keyword>
<dbReference type="PANTHER" id="PTHR21596">
    <property type="entry name" value="RIBONUCLEASE P SUBUNIT P38"/>
    <property type="match status" value="1"/>
</dbReference>